<evidence type="ECO:0000313" key="4">
    <source>
        <dbReference type="Proteomes" id="UP000824055"/>
    </source>
</evidence>
<dbReference type="InterPro" id="IPR036812">
    <property type="entry name" value="NAD(P)_OxRdtase_dom_sf"/>
</dbReference>
<dbReference type="AlphaFoldDB" id="A0A9D2JXC7"/>
<name>A0A9D2JXC7_9BACT</name>
<accession>A0A9D2JXC7</accession>
<proteinExistence type="predicted"/>
<dbReference type="Gene3D" id="3.20.20.100">
    <property type="entry name" value="NADP-dependent oxidoreductase domain"/>
    <property type="match status" value="1"/>
</dbReference>
<feature type="domain" description="NADP-dependent oxidoreductase" evidence="2">
    <location>
        <begin position="15"/>
        <end position="320"/>
    </location>
</feature>
<dbReference type="Pfam" id="PF00248">
    <property type="entry name" value="Aldo_ket_red"/>
    <property type="match status" value="1"/>
</dbReference>
<dbReference type="Proteomes" id="UP000824055">
    <property type="component" value="Unassembled WGS sequence"/>
</dbReference>
<dbReference type="PANTHER" id="PTHR43364:SF4">
    <property type="entry name" value="NAD(P)-LINKED OXIDOREDUCTASE SUPERFAMILY PROTEIN"/>
    <property type="match status" value="1"/>
</dbReference>
<dbReference type="SUPFAM" id="SSF51430">
    <property type="entry name" value="NAD(P)-linked oxidoreductase"/>
    <property type="match status" value="1"/>
</dbReference>
<reference evidence="3" key="1">
    <citation type="journal article" date="2021" name="PeerJ">
        <title>Extensive microbial diversity within the chicken gut microbiome revealed by metagenomics and culture.</title>
        <authorList>
            <person name="Gilroy R."/>
            <person name="Ravi A."/>
            <person name="Getino M."/>
            <person name="Pursley I."/>
            <person name="Horton D.L."/>
            <person name="Alikhan N.F."/>
            <person name="Baker D."/>
            <person name="Gharbi K."/>
            <person name="Hall N."/>
            <person name="Watson M."/>
            <person name="Adriaenssens E.M."/>
            <person name="Foster-Nyarko E."/>
            <person name="Jarju S."/>
            <person name="Secka A."/>
            <person name="Antonio M."/>
            <person name="Oren A."/>
            <person name="Chaudhuri R.R."/>
            <person name="La Ragione R."/>
            <person name="Hildebrand F."/>
            <person name="Pallen M.J."/>
        </authorList>
    </citation>
    <scope>NUCLEOTIDE SEQUENCE</scope>
    <source>
        <strain evidence="3">ChiHecec3B27-8219</strain>
    </source>
</reference>
<dbReference type="PANTHER" id="PTHR43364">
    <property type="entry name" value="NADH-SPECIFIC METHYLGLYOXAL REDUCTASE-RELATED"/>
    <property type="match status" value="1"/>
</dbReference>
<evidence type="ECO:0000259" key="2">
    <source>
        <dbReference type="Pfam" id="PF00248"/>
    </source>
</evidence>
<dbReference type="InterPro" id="IPR023210">
    <property type="entry name" value="NADP_OxRdtase_dom"/>
</dbReference>
<dbReference type="CDD" id="cd19086">
    <property type="entry name" value="AKR_AKR11C1"/>
    <property type="match status" value="1"/>
</dbReference>
<evidence type="ECO:0000256" key="1">
    <source>
        <dbReference type="ARBA" id="ARBA00023002"/>
    </source>
</evidence>
<evidence type="ECO:0000313" key="3">
    <source>
        <dbReference type="EMBL" id="HIZ69399.1"/>
    </source>
</evidence>
<organism evidence="3 4">
    <name type="scientific">Candidatus Prevotella avicola</name>
    <dbReference type="NCBI Taxonomy" id="2838738"/>
    <lineage>
        <taxon>Bacteria</taxon>
        <taxon>Pseudomonadati</taxon>
        <taxon>Bacteroidota</taxon>
        <taxon>Bacteroidia</taxon>
        <taxon>Bacteroidales</taxon>
        <taxon>Prevotellaceae</taxon>
        <taxon>Prevotella</taxon>
    </lineage>
</organism>
<dbReference type="InterPro" id="IPR050523">
    <property type="entry name" value="AKR_Detox_Biosynth"/>
</dbReference>
<keyword evidence="1" id="KW-0560">Oxidoreductase</keyword>
<dbReference type="GO" id="GO:0016491">
    <property type="term" value="F:oxidoreductase activity"/>
    <property type="evidence" value="ECO:0007669"/>
    <property type="project" value="UniProtKB-KW"/>
</dbReference>
<protein>
    <submittedName>
        <fullName evidence="3">Aldo/keto reductase</fullName>
    </submittedName>
</protein>
<sequence length="343" mass="38929">MLYHNNGILGKLSVIGLGCWNFGAQWNKVTESEAIRIIRYAIDNGVNFVDVAESYGFPDGQCEMILGKALKGGYREKVKIISKIGWYGRRTMDYFSQNNSLQKRIFNFLFNRIFKYKDFDVKKRSPELLRLCGHACCGRLKTDYIDVLLCHDSNPVDIPNFIDAFDVLQKEGFIKHYGISTESLDVLRNFYEASGGKCEVVECDYSLLNRVVEGEFLEFCHEKGISVLTRGTLSRGLLSGKYNLGSEFNESSRVNWNKGGSLRTEFEECIKAVNDIKSSLPKGVDLVTAAYRYVFSSSYHPSVIVGVTSIEQMRQNIQVASAYMEYGLRERLAKLNTNLNCGW</sequence>
<reference evidence="3" key="2">
    <citation type="submission" date="2021-04" db="EMBL/GenBank/DDBJ databases">
        <authorList>
            <person name="Gilroy R."/>
        </authorList>
    </citation>
    <scope>NUCLEOTIDE SEQUENCE</scope>
    <source>
        <strain evidence="3">ChiHecec3B27-8219</strain>
    </source>
</reference>
<dbReference type="EMBL" id="DXBE01000044">
    <property type="protein sequence ID" value="HIZ69399.1"/>
    <property type="molecule type" value="Genomic_DNA"/>
</dbReference>
<gene>
    <name evidence="3" type="ORF">H9966_05875</name>
</gene>
<comment type="caution">
    <text evidence="3">The sequence shown here is derived from an EMBL/GenBank/DDBJ whole genome shotgun (WGS) entry which is preliminary data.</text>
</comment>
<dbReference type="GO" id="GO:0005829">
    <property type="term" value="C:cytosol"/>
    <property type="evidence" value="ECO:0007669"/>
    <property type="project" value="TreeGrafter"/>
</dbReference>